<gene>
    <name evidence="2" type="ORF">CRG98_002029</name>
</gene>
<reference evidence="2 3" key="1">
    <citation type="submission" date="2017-11" db="EMBL/GenBank/DDBJ databases">
        <title>De-novo sequencing of pomegranate (Punica granatum L.) genome.</title>
        <authorList>
            <person name="Akparov Z."/>
            <person name="Amiraslanov A."/>
            <person name="Hajiyeva S."/>
            <person name="Abbasov M."/>
            <person name="Kaur K."/>
            <person name="Hamwieh A."/>
            <person name="Solovyev V."/>
            <person name="Salamov A."/>
            <person name="Braich B."/>
            <person name="Kosarev P."/>
            <person name="Mahmoud A."/>
            <person name="Hajiyev E."/>
            <person name="Babayeva S."/>
            <person name="Izzatullayeva V."/>
            <person name="Mammadov A."/>
            <person name="Mammadov A."/>
            <person name="Sharifova S."/>
            <person name="Ojaghi J."/>
            <person name="Eynullazada K."/>
            <person name="Bayramov B."/>
            <person name="Abdulazimova A."/>
            <person name="Shahmuradov I."/>
        </authorList>
    </citation>
    <scope>NUCLEOTIDE SEQUENCE [LARGE SCALE GENOMIC DNA]</scope>
    <source>
        <strain evidence="3">cv. AG2017</strain>
        <tissue evidence="2">Leaf</tissue>
    </source>
</reference>
<evidence type="ECO:0000313" key="2">
    <source>
        <dbReference type="EMBL" id="PKI77575.1"/>
    </source>
</evidence>
<feature type="compositionally biased region" description="Low complexity" evidence="1">
    <location>
        <begin position="179"/>
        <end position="190"/>
    </location>
</feature>
<evidence type="ECO:0000256" key="1">
    <source>
        <dbReference type="SAM" id="MobiDB-lite"/>
    </source>
</evidence>
<accession>A0A2I0LA66</accession>
<organism evidence="2 3">
    <name type="scientific">Punica granatum</name>
    <name type="common">Pomegranate</name>
    <dbReference type="NCBI Taxonomy" id="22663"/>
    <lineage>
        <taxon>Eukaryota</taxon>
        <taxon>Viridiplantae</taxon>
        <taxon>Streptophyta</taxon>
        <taxon>Embryophyta</taxon>
        <taxon>Tracheophyta</taxon>
        <taxon>Spermatophyta</taxon>
        <taxon>Magnoliopsida</taxon>
        <taxon>eudicotyledons</taxon>
        <taxon>Gunneridae</taxon>
        <taxon>Pentapetalae</taxon>
        <taxon>rosids</taxon>
        <taxon>malvids</taxon>
        <taxon>Myrtales</taxon>
        <taxon>Lythraceae</taxon>
        <taxon>Punica</taxon>
    </lineage>
</organism>
<keyword evidence="3" id="KW-1185">Reference proteome</keyword>
<dbReference type="AlphaFoldDB" id="A0A2I0LA66"/>
<dbReference type="Proteomes" id="UP000233551">
    <property type="component" value="Unassembled WGS sequence"/>
</dbReference>
<evidence type="ECO:0000313" key="3">
    <source>
        <dbReference type="Proteomes" id="UP000233551"/>
    </source>
</evidence>
<protein>
    <submittedName>
        <fullName evidence="2">Uncharacterized protein</fullName>
    </submittedName>
</protein>
<proteinExistence type="predicted"/>
<name>A0A2I0LA66_PUNGR</name>
<feature type="compositionally biased region" description="Polar residues" evidence="1">
    <location>
        <begin position="191"/>
        <end position="202"/>
    </location>
</feature>
<sequence>MDIAAYGGSCSGSSEFHMTGGYILIALAALSVDFQICKLATNSFRMFSGPLREGKTGNHESQEMFPTMDVLIFVENKIFTEKTMRWFGQNHENKTLKLFSIGCGPMWSIRRCNWAEVRTDARSRSRRDEVLGGRENFRGRLSPPAPFSSFLLVIELNIFRGEKGNLDGPNGPDDPLFEAQSSSTSPATQACNSSPAHPSSTLKFSQVTVSSIPRGPHLSQAKPNSLVWLASISLSRL</sequence>
<comment type="caution">
    <text evidence="2">The sequence shown here is derived from an EMBL/GenBank/DDBJ whole genome shotgun (WGS) entry which is preliminary data.</text>
</comment>
<dbReference type="EMBL" id="PGOL01000089">
    <property type="protein sequence ID" value="PKI77575.1"/>
    <property type="molecule type" value="Genomic_DNA"/>
</dbReference>
<feature type="region of interest" description="Disordered" evidence="1">
    <location>
        <begin position="164"/>
        <end position="202"/>
    </location>
</feature>